<dbReference type="InterPro" id="IPR044926">
    <property type="entry name" value="RGS_subdomain_2"/>
</dbReference>
<evidence type="ECO:0000259" key="6">
    <source>
        <dbReference type="PROSITE" id="PS51207"/>
    </source>
</evidence>
<dbReference type="Pfam" id="PF00787">
    <property type="entry name" value="PX"/>
    <property type="match status" value="1"/>
</dbReference>
<gene>
    <name evidence="7" type="ORF">D0861_07061</name>
</gene>
<evidence type="ECO:0008006" key="9">
    <source>
        <dbReference type="Google" id="ProtNLM"/>
    </source>
</evidence>
<dbReference type="Proteomes" id="UP000268823">
    <property type="component" value="Unassembled WGS sequence"/>
</dbReference>
<dbReference type="PROSITE" id="PS51207">
    <property type="entry name" value="PXA"/>
    <property type="match status" value="1"/>
</dbReference>
<feature type="compositionally biased region" description="Polar residues" evidence="3">
    <location>
        <begin position="748"/>
        <end position="757"/>
    </location>
</feature>
<name>A0A3M7F5S4_HORWE</name>
<feature type="compositionally biased region" description="Acidic residues" evidence="3">
    <location>
        <begin position="818"/>
        <end position="834"/>
    </location>
</feature>
<feature type="coiled-coil region" evidence="2">
    <location>
        <begin position="848"/>
        <end position="904"/>
    </location>
</feature>
<dbReference type="SUPFAM" id="SSF64268">
    <property type="entry name" value="PX domain"/>
    <property type="match status" value="1"/>
</dbReference>
<dbReference type="CDD" id="cd06876">
    <property type="entry name" value="PX_MDM1p"/>
    <property type="match status" value="1"/>
</dbReference>
<feature type="domain" description="PXA" evidence="6">
    <location>
        <begin position="149"/>
        <end position="338"/>
    </location>
</feature>
<feature type="region of interest" description="Disordered" evidence="3">
    <location>
        <begin position="447"/>
        <end position="469"/>
    </location>
</feature>
<dbReference type="SMART" id="SM00313">
    <property type="entry name" value="PXA"/>
    <property type="match status" value="1"/>
</dbReference>
<feature type="region of interest" description="Disordered" evidence="3">
    <location>
        <begin position="742"/>
        <end position="795"/>
    </location>
</feature>
<dbReference type="VEuPathDB" id="FungiDB:BTJ68_15329"/>
<dbReference type="PROSITE" id="PS50195">
    <property type="entry name" value="PX"/>
    <property type="match status" value="1"/>
</dbReference>
<dbReference type="InterPro" id="IPR036871">
    <property type="entry name" value="PX_dom_sf"/>
</dbReference>
<feature type="region of interest" description="Disordered" evidence="3">
    <location>
        <begin position="614"/>
        <end position="722"/>
    </location>
</feature>
<dbReference type="EMBL" id="QWIR01000159">
    <property type="protein sequence ID" value="RMY84215.1"/>
    <property type="molecule type" value="Genomic_DNA"/>
</dbReference>
<comment type="similarity">
    <text evidence="1">Belongs to the sorting nexin family.</text>
</comment>
<evidence type="ECO:0000313" key="8">
    <source>
        <dbReference type="Proteomes" id="UP000268823"/>
    </source>
</evidence>
<dbReference type="PANTHER" id="PTHR22775:SF3">
    <property type="entry name" value="SORTING NEXIN-13"/>
    <property type="match status" value="1"/>
</dbReference>
<feature type="region of interest" description="Disordered" evidence="3">
    <location>
        <begin position="815"/>
        <end position="835"/>
    </location>
</feature>
<dbReference type="PROSITE" id="PS50132">
    <property type="entry name" value="RGS"/>
    <property type="match status" value="1"/>
</dbReference>
<dbReference type="PANTHER" id="PTHR22775">
    <property type="entry name" value="SORTING NEXIN"/>
    <property type="match status" value="1"/>
</dbReference>
<reference evidence="7 8" key="1">
    <citation type="journal article" date="2018" name="BMC Genomics">
        <title>Genomic evidence for intraspecific hybridization in a clonal and extremely halotolerant yeast.</title>
        <authorList>
            <person name="Gostincar C."/>
            <person name="Stajich J.E."/>
            <person name="Zupancic J."/>
            <person name="Zalar P."/>
            <person name="Gunde-Cimerman N."/>
        </authorList>
    </citation>
    <scope>NUCLEOTIDE SEQUENCE [LARGE SCALE GENOMIC DNA]</scope>
    <source>
        <strain evidence="7 8">EXF-2788</strain>
    </source>
</reference>
<dbReference type="OrthoDB" id="120967at2759"/>
<dbReference type="InterPro" id="IPR036305">
    <property type="entry name" value="RGS_sf"/>
</dbReference>
<evidence type="ECO:0000256" key="3">
    <source>
        <dbReference type="SAM" id="MobiDB-lite"/>
    </source>
</evidence>
<dbReference type="SMART" id="SM00315">
    <property type="entry name" value="RGS"/>
    <property type="match status" value="1"/>
</dbReference>
<dbReference type="GO" id="GO:0035091">
    <property type="term" value="F:phosphatidylinositol binding"/>
    <property type="evidence" value="ECO:0007669"/>
    <property type="project" value="InterPro"/>
</dbReference>
<feature type="domain" description="PX" evidence="5">
    <location>
        <begin position="917"/>
        <end position="1035"/>
    </location>
</feature>
<evidence type="ECO:0000256" key="2">
    <source>
        <dbReference type="SAM" id="Coils"/>
    </source>
</evidence>
<keyword evidence="2" id="KW-0175">Coiled coil</keyword>
<dbReference type="Gene3D" id="1.10.167.10">
    <property type="entry name" value="Regulator of G-protein Signalling 4, domain 2"/>
    <property type="match status" value="1"/>
</dbReference>
<evidence type="ECO:0000259" key="5">
    <source>
        <dbReference type="PROSITE" id="PS50195"/>
    </source>
</evidence>
<feature type="compositionally biased region" description="Basic and acidic residues" evidence="3">
    <location>
        <begin position="678"/>
        <end position="687"/>
    </location>
</feature>
<dbReference type="InterPro" id="IPR013937">
    <property type="entry name" value="Sorting_nexin_C"/>
</dbReference>
<dbReference type="Pfam" id="PF00615">
    <property type="entry name" value="RGS"/>
    <property type="match status" value="1"/>
</dbReference>
<feature type="domain" description="RGS" evidence="4">
    <location>
        <begin position="472"/>
        <end position="606"/>
    </location>
</feature>
<dbReference type="AlphaFoldDB" id="A0A3M7F5S4"/>
<dbReference type="Gene3D" id="3.30.1520.10">
    <property type="entry name" value="Phox-like domain"/>
    <property type="match status" value="1"/>
</dbReference>
<evidence type="ECO:0000256" key="1">
    <source>
        <dbReference type="ARBA" id="ARBA00010883"/>
    </source>
</evidence>
<dbReference type="InterPro" id="IPR003114">
    <property type="entry name" value="Phox_assoc"/>
</dbReference>
<evidence type="ECO:0000259" key="4">
    <source>
        <dbReference type="PROSITE" id="PS50132"/>
    </source>
</evidence>
<feature type="compositionally biased region" description="Polar residues" evidence="3">
    <location>
        <begin position="614"/>
        <end position="624"/>
    </location>
</feature>
<organism evidence="7 8">
    <name type="scientific">Hortaea werneckii</name>
    <name type="common">Black yeast</name>
    <name type="synonym">Cladosporium werneckii</name>
    <dbReference type="NCBI Taxonomy" id="91943"/>
    <lineage>
        <taxon>Eukaryota</taxon>
        <taxon>Fungi</taxon>
        <taxon>Dikarya</taxon>
        <taxon>Ascomycota</taxon>
        <taxon>Pezizomycotina</taxon>
        <taxon>Dothideomycetes</taxon>
        <taxon>Dothideomycetidae</taxon>
        <taxon>Mycosphaerellales</taxon>
        <taxon>Teratosphaeriaceae</taxon>
        <taxon>Hortaea</taxon>
    </lineage>
</organism>
<dbReference type="InterPro" id="IPR001683">
    <property type="entry name" value="PX_dom"/>
</dbReference>
<sequence length="1276" mass="142157">MFRLRFVPGLLSPTTRCAAHINNVPLPTSTFAWYAECELDATASRSRIMSLDSKYVIASAIAGFVAWALLTDWLPSLRWIPHAFATGVCVAVIGLVYVVGSTSRGVEKDEEAHQSLAPAFSRSTETWEERRAGLRARGEYRRPVIFPEARRFSKAVDGLLDLIIRDNVTSWYKAISPRPLFQHEVDRCIRSALLTIAARFTDLDVVEISISRILPTVTTHLKDFYDAEHAVRGKDMKISVTESEELDTAVAAKYKSGRLHAAASLAATDGVNAQQQHLRMLIGKLLPVVLPSNMQSSRAVTALVREIVTCAVLGPIINMLCDPDFWNQMIVQFGGPMLQDRKTVRKVRAALDQHAPTASPKTSRKAQFPRLRPYDSERQFERFIRSIRHVMTLSEARRFRSEIVSQMRKDSGIESQDVVYLRRLETGKKLLDQKIATLSATVNANGSAKPKLTVQPPGDDGQSGPARKQQATLREVIYDAAGLSYFMEYMDRQKLMRLVQFYLVVDGFRSPLEGDSDEPPGGNVEDADRIDIAQMYESYLSKPELQTQESALHTVKHYLKLGPNASQQDFFAARRAVLTTQTHVYNLMRESHFESFKHSDLYYKWLAIDGNPTASNGQSRQLRSPLSPDGAPTSRDPSQTKARKPQLALPKREPELRRAVLSATDLKSAAKPAVTLPESRRSLDDTGRPALFQDDVEDERMTQSLTSLKDYDSDTESVKQVQREEAKAVQDMQMALDNIVSHEGDNDSLFSDSTGRQSVDLPDPQRVSAEQARPPLSTRPSERGKPSIASLGLVGGPSSRGVFVDDLFAEEAQKFAEDEREDSEGPSGTDDEQVQEAAPGDLGLTEAIDALNAEIDRLNAQKGVLDSLTAKAELTNNSAELRILRKSEQSLQREIRRKDMQKQQYAVQESDNSLYGRAAISIKSVMVGREEDGHEYALYVIEVRKQAGEQMPAATWAVTRRYSQFHELHKRLRARFPSVRDLDFPRRQTLFTLQKDFIQKRRTMLERYLRSLLLVPAICRSRELRAFLSQSAIISNGNDASQVDAKDFVTRIYNSVSDGMEEFLGNIPVLDQLSVAGQNLISAATSQMNGSGPVDGFDPATQDPATAAEAQAELNAYETKESEPFVKPICDLFLEAFELSKGNSWLRGRTVVVVLHQLLGGTIERRVRESARNAFQDANLAGYIAMLKDIMWPGGERRPPSAPRTAAEKTRSRKEAALILGALIPDLAGSVVGKANAVAASRKIAAVLNNQRLDVHLVFTIIDEVIRTMFPEVTER</sequence>
<dbReference type="Pfam" id="PF02194">
    <property type="entry name" value="PXA"/>
    <property type="match status" value="1"/>
</dbReference>
<dbReference type="Pfam" id="PF08628">
    <property type="entry name" value="Nexin_C"/>
    <property type="match status" value="1"/>
</dbReference>
<protein>
    <recommendedName>
        <fullName evidence="9">PXA domain-containing protein</fullName>
    </recommendedName>
</protein>
<dbReference type="SUPFAM" id="SSF48097">
    <property type="entry name" value="Regulator of G-protein signaling, RGS"/>
    <property type="match status" value="1"/>
</dbReference>
<comment type="caution">
    <text evidence="7">The sequence shown here is derived from an EMBL/GenBank/DDBJ whole genome shotgun (WGS) entry which is preliminary data.</text>
</comment>
<dbReference type="SMART" id="SM00312">
    <property type="entry name" value="PX"/>
    <property type="match status" value="1"/>
</dbReference>
<accession>A0A3M7F5S4</accession>
<evidence type="ECO:0000313" key="7">
    <source>
        <dbReference type="EMBL" id="RMY84215.1"/>
    </source>
</evidence>
<proteinExistence type="inferred from homology"/>
<dbReference type="InterPro" id="IPR016137">
    <property type="entry name" value="RGS"/>
</dbReference>